<dbReference type="InterPro" id="IPR001245">
    <property type="entry name" value="Ser-Thr/Tyr_kinase_cat_dom"/>
</dbReference>
<evidence type="ECO:0000313" key="3">
    <source>
        <dbReference type="EMBL" id="CAF4697630.1"/>
    </source>
</evidence>
<dbReference type="PANTHER" id="PTHR44329:SF214">
    <property type="entry name" value="PROTEIN KINASE DOMAIN-CONTAINING PROTEIN"/>
    <property type="match status" value="1"/>
</dbReference>
<dbReference type="PANTHER" id="PTHR44329">
    <property type="entry name" value="SERINE/THREONINE-PROTEIN KINASE TNNI3K-RELATED"/>
    <property type="match status" value="1"/>
</dbReference>
<dbReference type="GO" id="GO:0004713">
    <property type="term" value="F:protein tyrosine kinase activity"/>
    <property type="evidence" value="ECO:0007669"/>
    <property type="project" value="InterPro"/>
</dbReference>
<dbReference type="PROSITE" id="PS50011">
    <property type="entry name" value="PROTEIN_KINASE_DOM"/>
    <property type="match status" value="1"/>
</dbReference>
<dbReference type="GO" id="GO:0004674">
    <property type="term" value="F:protein serine/threonine kinase activity"/>
    <property type="evidence" value="ECO:0007669"/>
    <property type="project" value="TreeGrafter"/>
</dbReference>
<keyword evidence="4" id="KW-1185">Reference proteome</keyword>
<evidence type="ECO:0000313" key="4">
    <source>
        <dbReference type="Proteomes" id="UP000663873"/>
    </source>
</evidence>
<dbReference type="InterPro" id="IPR020635">
    <property type="entry name" value="Tyr_kinase_cat_dom"/>
</dbReference>
<dbReference type="InterPro" id="IPR000719">
    <property type="entry name" value="Prot_kinase_dom"/>
</dbReference>
<dbReference type="SUPFAM" id="SSF56112">
    <property type="entry name" value="Protein kinase-like (PK-like)"/>
    <property type="match status" value="1"/>
</dbReference>
<name>A0A821I5Y1_9BILA</name>
<proteinExistence type="predicted"/>
<reference evidence="3" key="1">
    <citation type="submission" date="2021-02" db="EMBL/GenBank/DDBJ databases">
        <authorList>
            <person name="Nowell W R."/>
        </authorList>
    </citation>
    <scope>NUCLEOTIDE SEQUENCE</scope>
</reference>
<organism evidence="3 4">
    <name type="scientific">Rotaria socialis</name>
    <dbReference type="NCBI Taxonomy" id="392032"/>
    <lineage>
        <taxon>Eukaryota</taxon>
        <taxon>Metazoa</taxon>
        <taxon>Spiralia</taxon>
        <taxon>Gnathifera</taxon>
        <taxon>Rotifera</taxon>
        <taxon>Eurotatoria</taxon>
        <taxon>Bdelloidea</taxon>
        <taxon>Philodinida</taxon>
        <taxon>Philodinidae</taxon>
        <taxon>Rotaria</taxon>
    </lineage>
</organism>
<feature type="domain" description="Protein kinase" evidence="2">
    <location>
        <begin position="9"/>
        <end position="277"/>
    </location>
</feature>
<sequence>MPKIDPDEIEMGEILGRGGFGYVCKAIWRPKNRQVACKVIEISSESSSSEILQRSFLLELAAYRELSGAYILRTYGYGNRKLPATHSHGPKTQFLILMELMGRGSLQNLLERQPHKLSLRRKLAMSRQIASGMRRIHQHGMVHRDIRPDNILITDDYIAKIGDMGIARSLDPSGQQTQIGCVEFMPPEFFIGASSDGHVKCDEKLDIYTYGLTLNQLFTEAMHDFRFAAPLPRVTLTKTSPIFYDEIILRCLDSDSKRRPTAVEIEKTLQFYEEAFLGTMHSDSYSRMNTKQKDQVFIEFYEKNKIPIQRFVKEKFPQE</sequence>
<feature type="non-terminal residue" evidence="3">
    <location>
        <position position="1"/>
    </location>
</feature>
<gene>
    <name evidence="3" type="ORF">UJA718_LOCUS36075</name>
</gene>
<protein>
    <recommendedName>
        <fullName evidence="2">Protein kinase domain-containing protein</fullName>
    </recommendedName>
</protein>
<dbReference type="InterPro" id="IPR017441">
    <property type="entry name" value="Protein_kinase_ATP_BS"/>
</dbReference>
<dbReference type="EMBL" id="CAJOBP010034428">
    <property type="protein sequence ID" value="CAF4697630.1"/>
    <property type="molecule type" value="Genomic_DNA"/>
</dbReference>
<dbReference type="InterPro" id="IPR051681">
    <property type="entry name" value="Ser/Thr_Kinases-Pseudokinases"/>
</dbReference>
<dbReference type="InterPro" id="IPR011009">
    <property type="entry name" value="Kinase-like_dom_sf"/>
</dbReference>
<accession>A0A821I5Y1</accession>
<evidence type="ECO:0000259" key="2">
    <source>
        <dbReference type="PROSITE" id="PS50011"/>
    </source>
</evidence>
<comment type="caution">
    <text evidence="3">The sequence shown here is derived from an EMBL/GenBank/DDBJ whole genome shotgun (WGS) entry which is preliminary data.</text>
</comment>
<dbReference type="PROSITE" id="PS00109">
    <property type="entry name" value="PROTEIN_KINASE_TYR"/>
    <property type="match status" value="1"/>
</dbReference>
<dbReference type="Proteomes" id="UP000663873">
    <property type="component" value="Unassembled WGS sequence"/>
</dbReference>
<dbReference type="Gene3D" id="1.10.510.10">
    <property type="entry name" value="Transferase(Phosphotransferase) domain 1"/>
    <property type="match status" value="1"/>
</dbReference>
<feature type="binding site" evidence="1">
    <location>
        <position position="38"/>
    </location>
    <ligand>
        <name>ATP</name>
        <dbReference type="ChEBI" id="CHEBI:30616"/>
    </ligand>
</feature>
<keyword evidence="1" id="KW-0067">ATP-binding</keyword>
<keyword evidence="1" id="KW-0547">Nucleotide-binding</keyword>
<dbReference type="GO" id="GO:0005524">
    <property type="term" value="F:ATP binding"/>
    <property type="evidence" value="ECO:0007669"/>
    <property type="project" value="UniProtKB-UniRule"/>
</dbReference>
<evidence type="ECO:0000256" key="1">
    <source>
        <dbReference type="PROSITE-ProRule" id="PRU10141"/>
    </source>
</evidence>
<dbReference type="SMART" id="SM00219">
    <property type="entry name" value="TyrKc"/>
    <property type="match status" value="1"/>
</dbReference>
<dbReference type="InterPro" id="IPR008266">
    <property type="entry name" value="Tyr_kinase_AS"/>
</dbReference>
<dbReference type="PROSITE" id="PS00107">
    <property type="entry name" value="PROTEIN_KINASE_ATP"/>
    <property type="match status" value="1"/>
</dbReference>
<dbReference type="AlphaFoldDB" id="A0A821I5Y1"/>
<dbReference type="CDD" id="cd00180">
    <property type="entry name" value="PKc"/>
    <property type="match status" value="1"/>
</dbReference>
<dbReference type="Pfam" id="PF07714">
    <property type="entry name" value="PK_Tyr_Ser-Thr"/>
    <property type="match status" value="1"/>
</dbReference>